<evidence type="ECO:0000256" key="10">
    <source>
        <dbReference type="ARBA" id="ARBA00048586"/>
    </source>
</evidence>
<evidence type="ECO:0000256" key="4">
    <source>
        <dbReference type="ARBA" id="ARBA00022516"/>
    </source>
</evidence>
<comment type="function">
    <text evidence="1 11">Functions in the biosynthesis of the anionic phospholipids phosphatidylglycerol and cardiolipin.</text>
</comment>
<dbReference type="GO" id="GO:0032049">
    <property type="term" value="P:cardiolipin biosynthetic process"/>
    <property type="evidence" value="ECO:0007669"/>
    <property type="project" value="InterPro"/>
</dbReference>
<dbReference type="InterPro" id="IPR001736">
    <property type="entry name" value="PLipase_D/transphosphatidylase"/>
</dbReference>
<evidence type="ECO:0000256" key="12">
    <source>
        <dbReference type="SAM" id="MobiDB-lite"/>
    </source>
</evidence>
<accession>A0A914HRW5</accession>
<feature type="region of interest" description="Disordered" evidence="12">
    <location>
        <begin position="76"/>
        <end position="103"/>
    </location>
</feature>
<feature type="domain" description="PLD phosphodiesterase" evidence="13">
    <location>
        <begin position="168"/>
        <end position="194"/>
    </location>
</feature>
<dbReference type="PROSITE" id="PS50035">
    <property type="entry name" value="PLD"/>
    <property type="match status" value="1"/>
</dbReference>
<dbReference type="GO" id="GO:0008444">
    <property type="term" value="F:CDP-diacylglycerol-glycerol-3-phosphate 3-phosphatidyltransferase activity"/>
    <property type="evidence" value="ECO:0007669"/>
    <property type="project" value="UniProtKB-EC"/>
</dbReference>
<feature type="compositionally biased region" description="Polar residues" evidence="12">
    <location>
        <begin position="93"/>
        <end position="103"/>
    </location>
</feature>
<dbReference type="Gene3D" id="3.30.870.10">
    <property type="entry name" value="Endonuclease Chain A"/>
    <property type="match status" value="2"/>
</dbReference>
<keyword evidence="11" id="KW-0067">ATP-binding</keyword>
<dbReference type="Pfam" id="PF00614">
    <property type="entry name" value="PLDc"/>
    <property type="match status" value="1"/>
</dbReference>
<dbReference type="GO" id="GO:0005739">
    <property type="term" value="C:mitochondrion"/>
    <property type="evidence" value="ECO:0007669"/>
    <property type="project" value="UniProtKB-SubCell"/>
</dbReference>
<keyword evidence="5 11" id="KW-0808">Transferase</keyword>
<evidence type="ECO:0000256" key="6">
    <source>
        <dbReference type="ARBA" id="ARBA00022737"/>
    </source>
</evidence>
<dbReference type="EC" id="2.7.8.5" evidence="11"/>
<organism evidence="14 15">
    <name type="scientific">Globodera rostochiensis</name>
    <name type="common">Golden nematode worm</name>
    <name type="synonym">Heterodera rostochiensis</name>
    <dbReference type="NCBI Taxonomy" id="31243"/>
    <lineage>
        <taxon>Eukaryota</taxon>
        <taxon>Metazoa</taxon>
        <taxon>Ecdysozoa</taxon>
        <taxon>Nematoda</taxon>
        <taxon>Chromadorea</taxon>
        <taxon>Rhabditida</taxon>
        <taxon>Tylenchina</taxon>
        <taxon>Tylenchomorpha</taxon>
        <taxon>Tylenchoidea</taxon>
        <taxon>Heteroderidae</taxon>
        <taxon>Heteroderinae</taxon>
        <taxon>Globodera</taxon>
    </lineage>
</organism>
<reference evidence="15" key="1">
    <citation type="submission" date="2022-11" db="UniProtKB">
        <authorList>
            <consortium name="WormBaseParasite"/>
        </authorList>
    </citation>
    <scope>IDENTIFICATION</scope>
</reference>
<dbReference type="CDD" id="cd09137">
    <property type="entry name" value="PLDc_PGS1_euk_2"/>
    <property type="match status" value="1"/>
</dbReference>
<keyword evidence="6" id="KW-0677">Repeat</keyword>
<dbReference type="Proteomes" id="UP000887572">
    <property type="component" value="Unplaced"/>
</dbReference>
<proteinExistence type="inferred from homology"/>
<keyword evidence="14" id="KW-1185">Reference proteome</keyword>
<evidence type="ECO:0000256" key="11">
    <source>
        <dbReference type="RuleBase" id="RU365024"/>
    </source>
</evidence>
<evidence type="ECO:0000256" key="7">
    <source>
        <dbReference type="ARBA" id="ARBA00023098"/>
    </source>
</evidence>
<evidence type="ECO:0000256" key="5">
    <source>
        <dbReference type="ARBA" id="ARBA00022679"/>
    </source>
</evidence>
<keyword evidence="9 11" id="KW-1208">Phospholipid metabolism</keyword>
<keyword evidence="11" id="KW-0496">Mitochondrion</keyword>
<evidence type="ECO:0000256" key="9">
    <source>
        <dbReference type="ARBA" id="ARBA00023264"/>
    </source>
</evidence>
<dbReference type="InterPro" id="IPR016270">
    <property type="entry name" value="PGS1"/>
</dbReference>
<dbReference type="PIRSF" id="PIRSF000850">
    <property type="entry name" value="Phospholipase_D_PSS"/>
    <property type="match status" value="1"/>
</dbReference>
<dbReference type="GO" id="GO:0005524">
    <property type="term" value="F:ATP binding"/>
    <property type="evidence" value="ECO:0007669"/>
    <property type="project" value="UniProtKB-KW"/>
</dbReference>
<evidence type="ECO:0000256" key="3">
    <source>
        <dbReference type="ARBA" id="ARBA00010682"/>
    </source>
</evidence>
<dbReference type="WBParaSite" id="Gr19_v10_g3164.t2">
    <property type="protein sequence ID" value="Gr19_v10_g3164.t2"/>
    <property type="gene ID" value="Gr19_v10_g3164"/>
</dbReference>
<keyword evidence="8 11" id="KW-0594">Phospholipid biosynthesis</keyword>
<evidence type="ECO:0000256" key="8">
    <source>
        <dbReference type="ARBA" id="ARBA00023209"/>
    </source>
</evidence>
<comment type="pathway">
    <text evidence="2 11">Phospholipid metabolism; phosphatidylglycerol biosynthesis; phosphatidylglycerol from CDP-diacylglycerol: step 1/2.</text>
</comment>
<evidence type="ECO:0000259" key="13">
    <source>
        <dbReference type="PROSITE" id="PS50035"/>
    </source>
</evidence>
<name>A0A914HRW5_GLORO</name>
<dbReference type="SUPFAM" id="SSF56024">
    <property type="entry name" value="Phospholipase D/nuclease"/>
    <property type="match status" value="1"/>
</dbReference>
<sequence>MTTSSWFINIKDRHLCIPVQSSSVYFLHTPEQFYETLLQRIGSAKQRVVLSALYLGSDALEQRLVDCLAQAAAAAAPPPTATPDQEAGLLQQHDGNNNSSDGRQQRMLSVSILLDFFRATRGATTAGTSSTTMLAPLTANENVEVRLFHTPKLRGILKSVLSERVNEVVGLQHMKFFVFDDTVLITGANLSDQYFVNRQDRYLLIEHCPVLADFFVDLFHVVGAHSFRLRPDGHVDEFPGGPTSPVHPETGSLPHIQRQINDAVCKLFTKFKARVAEATAAGCSPSSACAIVDDNGKQYNNNNKEEEGTFVVPFLQMGLFNVNQEVELFSKLFSQDDGGGGNNMALTLMTAYFNLSDTYADLILHKCRFPVNIVFASPKANGFLGADGLSGHIPSLYEHCALAFVRRTLQANQADRLAFAEWVRPGWTFHAKGLWVEERQQQQQQGSAADGAATASHCCGRRVATVVGSSNFGFRSAQRDLEAQLLLVTDNEALKGRIAEEKNSLLAHAEVLDPSTFLRRDCLIPAWLKYCARLFRNFF</sequence>
<evidence type="ECO:0000256" key="1">
    <source>
        <dbReference type="ARBA" id="ARBA00003537"/>
    </source>
</evidence>
<dbReference type="SMART" id="SM00155">
    <property type="entry name" value="PLDc"/>
    <property type="match status" value="2"/>
</dbReference>
<protein>
    <recommendedName>
        <fullName evidence="11">CDP-diacylglycerol--glycerol-3-phosphate 3-phosphatidyltransferase</fullName>
        <ecNumber evidence="11">2.7.8.5</ecNumber>
    </recommendedName>
</protein>
<dbReference type="PANTHER" id="PTHR12586">
    <property type="entry name" value="CDP-DIACYLGLYCEROL--SERINE O-PHOSPHATIDYLTRANSFERASE"/>
    <property type="match status" value="1"/>
</dbReference>
<dbReference type="CDD" id="cd09135">
    <property type="entry name" value="PLDc_PGS1_euk_1"/>
    <property type="match status" value="1"/>
</dbReference>
<comment type="catalytic activity">
    <reaction evidence="10 11">
        <text>a CDP-1,2-diacyl-sn-glycerol + sn-glycerol 3-phosphate = a 1,2-diacyl-sn-glycero-3-phospho-(1'-sn-glycero-3'-phosphate) + CMP + H(+)</text>
        <dbReference type="Rhea" id="RHEA:12593"/>
        <dbReference type="ChEBI" id="CHEBI:15378"/>
        <dbReference type="ChEBI" id="CHEBI:57597"/>
        <dbReference type="ChEBI" id="CHEBI:58332"/>
        <dbReference type="ChEBI" id="CHEBI:60110"/>
        <dbReference type="ChEBI" id="CHEBI:60377"/>
        <dbReference type="EC" id="2.7.8.5"/>
    </reaction>
</comment>
<comment type="subcellular location">
    <subcellularLocation>
        <location evidence="11">Mitochondrion</location>
    </subcellularLocation>
</comment>
<comment type="similarity">
    <text evidence="3 11">Belongs to the CDP-alcohol phosphatidyltransferase class-II family.</text>
</comment>
<dbReference type="AlphaFoldDB" id="A0A914HRW5"/>
<evidence type="ECO:0000313" key="15">
    <source>
        <dbReference type="WBParaSite" id="Gr19_v10_g3164.t2"/>
    </source>
</evidence>
<keyword evidence="11" id="KW-0547">Nucleotide-binding</keyword>
<keyword evidence="4 11" id="KW-0444">Lipid biosynthesis</keyword>
<evidence type="ECO:0000313" key="14">
    <source>
        <dbReference type="Proteomes" id="UP000887572"/>
    </source>
</evidence>
<dbReference type="PANTHER" id="PTHR12586:SF1">
    <property type="entry name" value="CDP-DIACYLGLYCEROL--GLYCEROL-3-PHOSPHATE 3-PHOSPHATIDYLTRANSFERASE, MITOCHONDRIAL"/>
    <property type="match status" value="1"/>
</dbReference>
<evidence type="ECO:0000256" key="2">
    <source>
        <dbReference type="ARBA" id="ARBA00005042"/>
    </source>
</evidence>
<keyword evidence="7 11" id="KW-0443">Lipid metabolism</keyword>